<sequence>MDAHELMREVLKRTSAKQIAADMGLSLSLIYKWAEPPEGESGASSPLDRVGQLVRITKDAHIAQWVCEQAGGFYIRNPHNFPPGGALIPVTNDIVQEFADMLATIAMSAADDAITKDEAKKIRARWEELKSVTEGFVRAAESGTFRATAEPEKK</sequence>
<name>B1ZP16_OPITP</name>
<dbReference type="InterPro" id="IPR009679">
    <property type="entry name" value="Phage_186_CII-like"/>
</dbReference>
<dbReference type="AlphaFoldDB" id="B1ZP16"/>
<dbReference type="Proteomes" id="UP000007013">
    <property type="component" value="Chromosome"/>
</dbReference>
<protein>
    <submittedName>
        <fullName evidence="1">Uncharacterized protein</fullName>
    </submittedName>
</protein>
<dbReference type="GO" id="GO:0003677">
    <property type="term" value="F:DNA binding"/>
    <property type="evidence" value="ECO:0007669"/>
    <property type="project" value="InterPro"/>
</dbReference>
<accession>B1ZP16</accession>
<keyword evidence="2" id="KW-1185">Reference proteome</keyword>
<dbReference type="eggNOG" id="ENOG5034028">
    <property type="taxonomic scope" value="Bacteria"/>
</dbReference>
<reference evidence="1 2" key="1">
    <citation type="journal article" date="2011" name="J. Bacteriol.">
        <title>Genome sequence of the verrucomicrobium Opitutus terrae PB90-1, an abundant inhabitant of rice paddy soil ecosystems.</title>
        <authorList>
            <person name="van Passel M.W."/>
            <person name="Kant R."/>
            <person name="Palva A."/>
            <person name="Copeland A."/>
            <person name="Lucas S."/>
            <person name="Lapidus A."/>
            <person name="Glavina del Rio T."/>
            <person name="Pitluck S."/>
            <person name="Goltsman E."/>
            <person name="Clum A."/>
            <person name="Sun H."/>
            <person name="Schmutz J."/>
            <person name="Larimer F.W."/>
            <person name="Land M.L."/>
            <person name="Hauser L."/>
            <person name="Kyrpides N."/>
            <person name="Mikhailova N."/>
            <person name="Richardson P.P."/>
            <person name="Janssen P.H."/>
            <person name="de Vos W.M."/>
            <person name="Smidt H."/>
        </authorList>
    </citation>
    <scope>NUCLEOTIDE SEQUENCE [LARGE SCALE GENOMIC DNA]</scope>
    <source>
        <strain evidence="2">DSM 11246 / JCM 15787 / PB90-1</strain>
    </source>
</reference>
<dbReference type="EMBL" id="CP001032">
    <property type="protein sequence ID" value="ACB77505.1"/>
    <property type="molecule type" value="Genomic_DNA"/>
</dbReference>
<gene>
    <name evidence="1" type="ordered locus">Oter_4232</name>
</gene>
<dbReference type="OrthoDB" id="9796035at2"/>
<dbReference type="Pfam" id="PF06892">
    <property type="entry name" value="Phage_CP76"/>
    <property type="match status" value="1"/>
</dbReference>
<evidence type="ECO:0000313" key="1">
    <source>
        <dbReference type="EMBL" id="ACB77505.1"/>
    </source>
</evidence>
<evidence type="ECO:0000313" key="2">
    <source>
        <dbReference type="Proteomes" id="UP000007013"/>
    </source>
</evidence>
<dbReference type="KEGG" id="ote:Oter_4232"/>
<proteinExistence type="predicted"/>
<dbReference type="HOGENOM" id="CLU_1667618_0_0_0"/>
<organism evidence="1 2">
    <name type="scientific">Opitutus terrae (strain DSM 11246 / JCM 15787 / PB90-1)</name>
    <dbReference type="NCBI Taxonomy" id="452637"/>
    <lineage>
        <taxon>Bacteria</taxon>
        <taxon>Pseudomonadati</taxon>
        <taxon>Verrucomicrobiota</taxon>
        <taxon>Opitutia</taxon>
        <taxon>Opitutales</taxon>
        <taxon>Opitutaceae</taxon>
        <taxon>Opitutus</taxon>
    </lineage>
</organism>